<dbReference type="PRINTS" id="PR00344">
    <property type="entry name" value="BCTRLSENSOR"/>
</dbReference>
<reference evidence="13 14" key="1">
    <citation type="submission" date="2016-10" db="EMBL/GenBank/DDBJ databases">
        <authorList>
            <person name="de Groot N.N."/>
        </authorList>
    </citation>
    <scope>NUCLEOTIDE SEQUENCE [LARGE SCALE GENOMIC DNA]</scope>
    <source>
        <strain evidence="13 14">CGMCC 4.6533</strain>
    </source>
</reference>
<dbReference type="PANTHER" id="PTHR45436">
    <property type="entry name" value="SENSOR HISTIDINE KINASE YKOH"/>
    <property type="match status" value="1"/>
</dbReference>
<dbReference type="InterPro" id="IPR003594">
    <property type="entry name" value="HATPase_dom"/>
</dbReference>
<dbReference type="GO" id="GO:0000160">
    <property type="term" value="P:phosphorelay signal transduction system"/>
    <property type="evidence" value="ECO:0007669"/>
    <property type="project" value="UniProtKB-KW"/>
</dbReference>
<feature type="compositionally biased region" description="Basic residues" evidence="11">
    <location>
        <begin position="199"/>
        <end position="210"/>
    </location>
</feature>
<keyword evidence="9" id="KW-0902">Two-component regulatory system</keyword>
<proteinExistence type="predicted"/>
<keyword evidence="5" id="KW-0808">Transferase</keyword>
<evidence type="ECO:0000256" key="2">
    <source>
        <dbReference type="ARBA" id="ARBA00004370"/>
    </source>
</evidence>
<keyword evidence="4" id="KW-0597">Phosphoprotein</keyword>
<keyword evidence="6" id="KW-0812">Transmembrane</keyword>
<name>A0A1G8BV07_9ACTN</name>
<feature type="compositionally biased region" description="Low complexity" evidence="11">
    <location>
        <begin position="185"/>
        <end position="198"/>
    </location>
</feature>
<dbReference type="InterPro" id="IPR050428">
    <property type="entry name" value="TCS_sensor_his_kinase"/>
</dbReference>
<comment type="subcellular location">
    <subcellularLocation>
        <location evidence="2">Membrane</location>
    </subcellularLocation>
</comment>
<dbReference type="PROSITE" id="PS50109">
    <property type="entry name" value="HIS_KIN"/>
    <property type="match status" value="1"/>
</dbReference>
<evidence type="ECO:0000256" key="4">
    <source>
        <dbReference type="ARBA" id="ARBA00022553"/>
    </source>
</evidence>
<dbReference type="GO" id="GO:0016020">
    <property type="term" value="C:membrane"/>
    <property type="evidence" value="ECO:0007669"/>
    <property type="project" value="UniProtKB-SubCell"/>
</dbReference>
<sequence>MDRLARMVGGLLALARLEHAATAPEPVDADAVLADRAAAWMALAAEHHVQITVTGPPAGKVQAIPGALEQIVDNLVSNALRVAPPASTITLHREPAGEPATAADGTQHVQLHVIDQGPGMTAADRARAFDRFWRAPGSTHHDGTGLGLPIVRQLTHAGGGQITLNPAPGGGLDATIYLRPAAPIRQHPTARTARTQQRPPRRPRTRMRTR</sequence>
<dbReference type="Gene3D" id="3.30.565.10">
    <property type="entry name" value="Histidine kinase-like ATPase, C-terminal domain"/>
    <property type="match status" value="1"/>
</dbReference>
<dbReference type="EC" id="2.7.13.3" evidence="3"/>
<dbReference type="RefSeq" id="WP_218135588.1">
    <property type="nucleotide sequence ID" value="NZ_FNDJ01000002.1"/>
</dbReference>
<evidence type="ECO:0000256" key="3">
    <source>
        <dbReference type="ARBA" id="ARBA00012438"/>
    </source>
</evidence>
<protein>
    <recommendedName>
        <fullName evidence="3">histidine kinase</fullName>
        <ecNumber evidence="3">2.7.13.3</ecNumber>
    </recommendedName>
</protein>
<dbReference type="InterPro" id="IPR004358">
    <property type="entry name" value="Sig_transdc_His_kin-like_C"/>
</dbReference>
<evidence type="ECO:0000256" key="6">
    <source>
        <dbReference type="ARBA" id="ARBA00022692"/>
    </source>
</evidence>
<dbReference type="STRING" id="633440.SAMN05421869_102126"/>
<evidence type="ECO:0000256" key="9">
    <source>
        <dbReference type="ARBA" id="ARBA00023012"/>
    </source>
</evidence>
<dbReference type="EMBL" id="FNDJ01000002">
    <property type="protein sequence ID" value="SDH37037.1"/>
    <property type="molecule type" value="Genomic_DNA"/>
</dbReference>
<feature type="domain" description="Histidine kinase" evidence="12">
    <location>
        <begin position="1"/>
        <end position="182"/>
    </location>
</feature>
<organism evidence="13 14">
    <name type="scientific">Nonomuraea jiangxiensis</name>
    <dbReference type="NCBI Taxonomy" id="633440"/>
    <lineage>
        <taxon>Bacteria</taxon>
        <taxon>Bacillati</taxon>
        <taxon>Actinomycetota</taxon>
        <taxon>Actinomycetes</taxon>
        <taxon>Streptosporangiales</taxon>
        <taxon>Streptosporangiaceae</taxon>
        <taxon>Nonomuraea</taxon>
    </lineage>
</organism>
<dbReference type="PANTHER" id="PTHR45436:SF5">
    <property type="entry name" value="SENSOR HISTIDINE KINASE TRCS"/>
    <property type="match status" value="1"/>
</dbReference>
<dbReference type="SMART" id="SM00387">
    <property type="entry name" value="HATPase_c"/>
    <property type="match status" value="1"/>
</dbReference>
<dbReference type="InterPro" id="IPR005467">
    <property type="entry name" value="His_kinase_dom"/>
</dbReference>
<evidence type="ECO:0000256" key="11">
    <source>
        <dbReference type="SAM" id="MobiDB-lite"/>
    </source>
</evidence>
<evidence type="ECO:0000256" key="1">
    <source>
        <dbReference type="ARBA" id="ARBA00000085"/>
    </source>
</evidence>
<evidence type="ECO:0000256" key="10">
    <source>
        <dbReference type="ARBA" id="ARBA00023136"/>
    </source>
</evidence>
<keyword evidence="7 13" id="KW-0418">Kinase</keyword>
<dbReference type="Pfam" id="PF02518">
    <property type="entry name" value="HATPase_c"/>
    <property type="match status" value="1"/>
</dbReference>
<evidence type="ECO:0000259" key="12">
    <source>
        <dbReference type="PROSITE" id="PS50109"/>
    </source>
</evidence>
<dbReference type="GO" id="GO:0004673">
    <property type="term" value="F:protein histidine kinase activity"/>
    <property type="evidence" value="ECO:0007669"/>
    <property type="project" value="UniProtKB-EC"/>
</dbReference>
<dbReference type="Proteomes" id="UP000199202">
    <property type="component" value="Unassembled WGS sequence"/>
</dbReference>
<evidence type="ECO:0000313" key="14">
    <source>
        <dbReference type="Proteomes" id="UP000199202"/>
    </source>
</evidence>
<evidence type="ECO:0000256" key="5">
    <source>
        <dbReference type="ARBA" id="ARBA00022679"/>
    </source>
</evidence>
<comment type="catalytic activity">
    <reaction evidence="1">
        <text>ATP + protein L-histidine = ADP + protein N-phospho-L-histidine.</text>
        <dbReference type="EC" id="2.7.13.3"/>
    </reaction>
</comment>
<evidence type="ECO:0000256" key="7">
    <source>
        <dbReference type="ARBA" id="ARBA00022777"/>
    </source>
</evidence>
<keyword evidence="8" id="KW-1133">Transmembrane helix</keyword>
<keyword evidence="14" id="KW-1185">Reference proteome</keyword>
<feature type="region of interest" description="Disordered" evidence="11">
    <location>
        <begin position="182"/>
        <end position="210"/>
    </location>
</feature>
<evidence type="ECO:0000313" key="13">
    <source>
        <dbReference type="EMBL" id="SDH37037.1"/>
    </source>
</evidence>
<dbReference type="CDD" id="cd00075">
    <property type="entry name" value="HATPase"/>
    <property type="match status" value="1"/>
</dbReference>
<dbReference type="SUPFAM" id="SSF55874">
    <property type="entry name" value="ATPase domain of HSP90 chaperone/DNA topoisomerase II/histidine kinase"/>
    <property type="match status" value="1"/>
</dbReference>
<keyword evidence="10" id="KW-0472">Membrane</keyword>
<evidence type="ECO:0000256" key="8">
    <source>
        <dbReference type="ARBA" id="ARBA00022989"/>
    </source>
</evidence>
<dbReference type="InterPro" id="IPR036890">
    <property type="entry name" value="HATPase_C_sf"/>
</dbReference>
<accession>A0A1G8BV07</accession>
<dbReference type="AlphaFoldDB" id="A0A1G8BV07"/>
<gene>
    <name evidence="13" type="ORF">SAMN05421869_102126</name>
</gene>